<dbReference type="EMBL" id="JASCZI010272232">
    <property type="protein sequence ID" value="MED6221173.1"/>
    <property type="molecule type" value="Genomic_DNA"/>
</dbReference>
<evidence type="ECO:0000256" key="2">
    <source>
        <dbReference type="ARBA" id="ARBA00022741"/>
    </source>
</evidence>
<evidence type="ECO:0000313" key="6">
    <source>
        <dbReference type="Proteomes" id="UP001341840"/>
    </source>
</evidence>
<evidence type="ECO:0000256" key="1">
    <source>
        <dbReference type="ARBA" id="ARBA00022737"/>
    </source>
</evidence>
<protein>
    <recommendedName>
        <fullName evidence="4">Disease resistance N-terminal domain-containing protein</fullName>
    </recommendedName>
</protein>
<proteinExistence type="predicted"/>
<dbReference type="InterPro" id="IPR041118">
    <property type="entry name" value="Rx_N"/>
</dbReference>
<keyword evidence="2" id="KW-0547">Nucleotide-binding</keyword>
<organism evidence="5 6">
    <name type="scientific">Stylosanthes scabra</name>
    <dbReference type="NCBI Taxonomy" id="79078"/>
    <lineage>
        <taxon>Eukaryota</taxon>
        <taxon>Viridiplantae</taxon>
        <taxon>Streptophyta</taxon>
        <taxon>Embryophyta</taxon>
        <taxon>Tracheophyta</taxon>
        <taxon>Spermatophyta</taxon>
        <taxon>Magnoliopsida</taxon>
        <taxon>eudicotyledons</taxon>
        <taxon>Gunneridae</taxon>
        <taxon>Pentapetalae</taxon>
        <taxon>rosids</taxon>
        <taxon>fabids</taxon>
        <taxon>Fabales</taxon>
        <taxon>Fabaceae</taxon>
        <taxon>Papilionoideae</taxon>
        <taxon>50 kb inversion clade</taxon>
        <taxon>dalbergioids sensu lato</taxon>
        <taxon>Dalbergieae</taxon>
        <taxon>Pterocarpus clade</taxon>
        <taxon>Stylosanthes</taxon>
    </lineage>
</organism>
<comment type="caution">
    <text evidence="5">The sequence shown here is derived from an EMBL/GenBank/DDBJ whole genome shotgun (WGS) entry which is preliminary data.</text>
</comment>
<dbReference type="Proteomes" id="UP001341840">
    <property type="component" value="Unassembled WGS sequence"/>
</dbReference>
<dbReference type="CDD" id="cd14798">
    <property type="entry name" value="RX-CC_like"/>
    <property type="match status" value="1"/>
</dbReference>
<keyword evidence="3" id="KW-0611">Plant defense</keyword>
<dbReference type="InterPro" id="IPR038005">
    <property type="entry name" value="RX-like_CC"/>
</dbReference>
<accession>A0ABU6ZGS4</accession>
<evidence type="ECO:0000259" key="4">
    <source>
        <dbReference type="Pfam" id="PF18052"/>
    </source>
</evidence>
<dbReference type="Pfam" id="PF18052">
    <property type="entry name" value="Rx_N"/>
    <property type="match status" value="1"/>
</dbReference>
<evidence type="ECO:0000313" key="5">
    <source>
        <dbReference type="EMBL" id="MED6221173.1"/>
    </source>
</evidence>
<keyword evidence="1" id="KW-0677">Repeat</keyword>
<evidence type="ECO:0000256" key="3">
    <source>
        <dbReference type="ARBA" id="ARBA00022821"/>
    </source>
</evidence>
<dbReference type="PANTHER" id="PTHR19338">
    <property type="entry name" value="TRANSLOCASE OF INNER MITOCHONDRIAL MEMBRANE 13 HOMOLOG"/>
    <property type="match status" value="1"/>
</dbReference>
<sequence>MAEIAVNLVVDKLTPLLVSEAKLLSGVCGQIESIGDDLKLMREYLRDADAKAEMEGENSRQKGKEWVIQMRQLSIRIQDVIDLYLYNCRREMLKSCIRRHEIASEIGEIKESINRLKEAAQLYGYSNAASAPESSGNWSSQERHYLRLRANFAEEEELVGIEHAKKEIKNWLSQGGGARTVIAVVGEGGLVSLSPFSANFSAFP</sequence>
<reference evidence="5 6" key="1">
    <citation type="journal article" date="2023" name="Plants (Basel)">
        <title>Bridging the Gap: Combining Genomics and Transcriptomics Approaches to Understand Stylosanthes scabra, an Orphan Legume from the Brazilian Caatinga.</title>
        <authorList>
            <person name="Ferreira-Neto J.R.C."/>
            <person name="da Silva M.D."/>
            <person name="Binneck E."/>
            <person name="de Melo N.F."/>
            <person name="da Silva R.H."/>
            <person name="de Melo A.L.T.M."/>
            <person name="Pandolfi V."/>
            <person name="Bustamante F.O."/>
            <person name="Brasileiro-Vidal A.C."/>
            <person name="Benko-Iseppon A.M."/>
        </authorList>
    </citation>
    <scope>NUCLEOTIDE SEQUENCE [LARGE SCALE GENOMIC DNA]</scope>
    <source>
        <tissue evidence="5">Leaves</tissue>
    </source>
</reference>
<feature type="domain" description="Disease resistance N-terminal" evidence="4">
    <location>
        <begin position="5"/>
        <end position="92"/>
    </location>
</feature>
<name>A0ABU6ZGS4_9FABA</name>
<dbReference type="Gene3D" id="1.20.5.4130">
    <property type="match status" value="1"/>
</dbReference>
<dbReference type="PANTHER" id="PTHR19338:SF32">
    <property type="entry name" value="OS06G0287500 PROTEIN"/>
    <property type="match status" value="1"/>
</dbReference>
<gene>
    <name evidence="5" type="ORF">PIB30_051908</name>
</gene>
<keyword evidence="6" id="KW-1185">Reference proteome</keyword>